<dbReference type="Proteomes" id="UP000653454">
    <property type="component" value="Unassembled WGS sequence"/>
</dbReference>
<dbReference type="GO" id="GO:0019432">
    <property type="term" value="P:triglyceride biosynthetic process"/>
    <property type="evidence" value="ECO:0007669"/>
    <property type="project" value="TreeGrafter"/>
</dbReference>
<dbReference type="GO" id="GO:0005886">
    <property type="term" value="C:plasma membrane"/>
    <property type="evidence" value="ECO:0007669"/>
    <property type="project" value="TreeGrafter"/>
</dbReference>
<accession>A0A8S4GH20</accession>
<gene>
    <name evidence="3" type="ORF">PLXY2_LOCUS16624</name>
</gene>
<keyword evidence="2" id="KW-1133">Transmembrane helix</keyword>
<dbReference type="PANTHER" id="PTHR31650:SF23">
    <property type="entry name" value="GH11223P"/>
    <property type="match status" value="1"/>
</dbReference>
<keyword evidence="2" id="KW-0812">Transmembrane</keyword>
<keyword evidence="2" id="KW-0472">Membrane</keyword>
<name>A0A8S4GH20_PLUXY</name>
<evidence type="ECO:0000256" key="1">
    <source>
        <dbReference type="SAM" id="MobiDB-lite"/>
    </source>
</evidence>
<organism evidence="3 4">
    <name type="scientific">Plutella xylostella</name>
    <name type="common">Diamondback moth</name>
    <name type="synonym">Plutella maculipennis</name>
    <dbReference type="NCBI Taxonomy" id="51655"/>
    <lineage>
        <taxon>Eukaryota</taxon>
        <taxon>Metazoa</taxon>
        <taxon>Ecdysozoa</taxon>
        <taxon>Arthropoda</taxon>
        <taxon>Hexapoda</taxon>
        <taxon>Insecta</taxon>
        <taxon>Pterygota</taxon>
        <taxon>Neoptera</taxon>
        <taxon>Endopterygota</taxon>
        <taxon>Lepidoptera</taxon>
        <taxon>Glossata</taxon>
        <taxon>Ditrysia</taxon>
        <taxon>Yponomeutoidea</taxon>
        <taxon>Plutellidae</taxon>
        <taxon>Plutella</taxon>
    </lineage>
</organism>
<dbReference type="GO" id="GO:0008374">
    <property type="term" value="F:O-acyltransferase activity"/>
    <property type="evidence" value="ECO:0007669"/>
    <property type="project" value="InterPro"/>
</dbReference>
<reference evidence="3" key="1">
    <citation type="submission" date="2020-11" db="EMBL/GenBank/DDBJ databases">
        <authorList>
            <person name="Whiteford S."/>
        </authorList>
    </citation>
    <scope>NUCLEOTIDE SEQUENCE</scope>
</reference>
<protein>
    <submittedName>
        <fullName evidence="3">(diamondback moth) hypothetical protein</fullName>
    </submittedName>
</protein>
<dbReference type="EMBL" id="CAJHNJ030000614">
    <property type="protein sequence ID" value="CAG9138372.1"/>
    <property type="molecule type" value="Genomic_DNA"/>
</dbReference>
<dbReference type="InterPro" id="IPR045034">
    <property type="entry name" value="O-acyltransferase_WSD1-like"/>
</dbReference>
<evidence type="ECO:0000313" key="4">
    <source>
        <dbReference type="Proteomes" id="UP000653454"/>
    </source>
</evidence>
<evidence type="ECO:0000313" key="3">
    <source>
        <dbReference type="EMBL" id="CAG9138372.1"/>
    </source>
</evidence>
<evidence type="ECO:0000256" key="2">
    <source>
        <dbReference type="SAM" id="Phobius"/>
    </source>
</evidence>
<sequence>MGPRRNFSQSHHPPALFTHAPCPAMEGSRKAGWRAALLEELYATCAFCVAVAALPALAASYLVVRISKNLWLRLLSSRYPQLQFIRTDTVRSLLDTHRNQGIINVLLCVRGPLNVDEVKQHITDHVLDRRDNHGGAMFPRMRHALVSCWGNYAWDQRVPFNVDNHVLVAGAVHRGRPVADTNVQRQLVGLKRQQQIAISNPGGAMFPRMRHALVSCWGNYVWDQRVPFNVDNHVLVAGAVHRGRPVADTNVQDYVSEIVSKYFPTDQSPWQYIIIPYQSTEPKYYILVRVHHLLMTGKKSINIGDLLLVEQKKTSQMIMHNQELHQQSPLIKLFPTPSAIPELFEKINEMMSNAWNEFVSEYDPVESPRALKTLPGVFHIAGLVLMSTVSALRELTKKRYNGKDSMSEFTPTALLAGIQRECYRRNLTIPKLVISPLVTIDPRKWPRAIISTTYTTLRTILRLPLTIREEILALRDLNKSGQVYYTNTYTWKYAGLAQLAVRAGSEAWRGMVAAYRAPAKLWTDTIRSDDGQRHALQTVSLCGRKVAAWSKPVSRAGIDRAARALGVSSTDLSLFAATEGLRAYFEQTHNTPPEVVLTTARAATEDFLFTFAEGDGKKIKKSQTGGMVCLTLPVGASPRRIAAVVQSACQRQGALAAAWTAQARYGTLTRAVPSPLARLTLNLLSRRYAVSYAEILAPASTRPRAMQWGQALDHALYWRPPQANISMSLTVIQYADTVRIAVMTDSRLAPGHTIPATRWATALDQLINKVDQEIARISAQSIPAIVETTAEATATETVEEEVKDESKSMLQPPAVEAVSPPPARRRIA</sequence>
<feature type="transmembrane region" description="Helical" evidence="2">
    <location>
        <begin position="41"/>
        <end position="64"/>
    </location>
</feature>
<feature type="region of interest" description="Disordered" evidence="1">
    <location>
        <begin position="791"/>
        <end position="828"/>
    </location>
</feature>
<proteinExistence type="predicted"/>
<dbReference type="PANTHER" id="PTHR31650">
    <property type="entry name" value="O-ACYLTRANSFERASE (WSD1-LIKE) FAMILY PROTEIN"/>
    <property type="match status" value="1"/>
</dbReference>
<keyword evidence="4" id="KW-1185">Reference proteome</keyword>
<dbReference type="AlphaFoldDB" id="A0A8S4GH20"/>
<comment type="caution">
    <text evidence="3">The sequence shown here is derived from an EMBL/GenBank/DDBJ whole genome shotgun (WGS) entry which is preliminary data.</text>
</comment>